<feature type="chain" id="PRO_5044824177" description="Phenoloxidase-activating factor 2" evidence="9">
    <location>
        <begin position="17"/>
        <end position="383"/>
    </location>
</feature>
<organism evidence="11 12">
    <name type="scientific">Hypothenemus hampei</name>
    <name type="common">Coffee berry borer</name>
    <dbReference type="NCBI Taxonomy" id="57062"/>
    <lineage>
        <taxon>Eukaryota</taxon>
        <taxon>Metazoa</taxon>
        <taxon>Ecdysozoa</taxon>
        <taxon>Arthropoda</taxon>
        <taxon>Hexapoda</taxon>
        <taxon>Insecta</taxon>
        <taxon>Pterygota</taxon>
        <taxon>Neoptera</taxon>
        <taxon>Endopterygota</taxon>
        <taxon>Coleoptera</taxon>
        <taxon>Polyphaga</taxon>
        <taxon>Cucujiformia</taxon>
        <taxon>Curculionidae</taxon>
        <taxon>Scolytinae</taxon>
        <taxon>Hypothenemus</taxon>
    </lineage>
</organism>
<evidence type="ECO:0000256" key="7">
    <source>
        <dbReference type="ARBA" id="ARBA00076468"/>
    </source>
</evidence>
<dbReference type="Pfam" id="PF00089">
    <property type="entry name" value="Trypsin"/>
    <property type="match status" value="1"/>
</dbReference>
<dbReference type="Proteomes" id="UP001566132">
    <property type="component" value="Unassembled WGS sequence"/>
</dbReference>
<dbReference type="InterPro" id="IPR009003">
    <property type="entry name" value="Peptidase_S1_PA"/>
</dbReference>
<evidence type="ECO:0000256" key="3">
    <source>
        <dbReference type="ARBA" id="ARBA00022729"/>
    </source>
</evidence>
<dbReference type="GO" id="GO:0006508">
    <property type="term" value="P:proteolysis"/>
    <property type="evidence" value="ECO:0007669"/>
    <property type="project" value="UniProtKB-KW"/>
</dbReference>
<dbReference type="FunFam" id="2.40.10.10:FF:000038">
    <property type="entry name" value="Serine protease"/>
    <property type="match status" value="1"/>
</dbReference>
<dbReference type="PANTHER" id="PTHR24252">
    <property type="entry name" value="ACROSIN-RELATED"/>
    <property type="match status" value="1"/>
</dbReference>
<evidence type="ECO:0000256" key="6">
    <source>
        <dbReference type="ARBA" id="ARBA00068096"/>
    </source>
</evidence>
<evidence type="ECO:0000313" key="12">
    <source>
        <dbReference type="Proteomes" id="UP001566132"/>
    </source>
</evidence>
<dbReference type="GO" id="GO:0008236">
    <property type="term" value="F:serine-type peptidase activity"/>
    <property type="evidence" value="ECO:0007669"/>
    <property type="project" value="UniProtKB-KW"/>
</dbReference>
<feature type="domain" description="Peptidase S1" evidence="10">
    <location>
        <begin position="141"/>
        <end position="380"/>
    </location>
</feature>
<keyword evidence="8" id="KW-0720">Serine protease</keyword>
<keyword evidence="8" id="KW-0645">Protease</keyword>
<name>A0ABD1EDM3_HYPHA</name>
<dbReference type="InterPro" id="IPR018114">
    <property type="entry name" value="TRYPSIN_HIS"/>
</dbReference>
<keyword evidence="12" id="KW-1185">Reference proteome</keyword>
<comment type="caution">
    <text evidence="11">The sequence shown here is derived from an EMBL/GenBank/DDBJ whole genome shotgun (WGS) entry which is preliminary data.</text>
</comment>
<comment type="similarity">
    <text evidence="5">Belongs to the peptidase S1 family. CLIP subfamily.</text>
</comment>
<feature type="signal peptide" evidence="9">
    <location>
        <begin position="1"/>
        <end position="16"/>
    </location>
</feature>
<dbReference type="Gene3D" id="2.40.10.10">
    <property type="entry name" value="Trypsin-like serine proteases"/>
    <property type="match status" value="1"/>
</dbReference>
<comment type="subcellular location">
    <subcellularLocation>
        <location evidence="1">Secreted</location>
    </subcellularLocation>
</comment>
<dbReference type="SMART" id="SM00680">
    <property type="entry name" value="CLIP"/>
    <property type="match status" value="1"/>
</dbReference>
<keyword evidence="2" id="KW-0964">Secreted</keyword>
<dbReference type="GO" id="GO:0005576">
    <property type="term" value="C:extracellular region"/>
    <property type="evidence" value="ECO:0007669"/>
    <property type="project" value="UniProtKB-SubCell"/>
</dbReference>
<accession>A0ABD1EDM3</accession>
<evidence type="ECO:0000259" key="10">
    <source>
        <dbReference type="PROSITE" id="PS50240"/>
    </source>
</evidence>
<reference evidence="11 12" key="1">
    <citation type="submission" date="2024-05" db="EMBL/GenBank/DDBJ databases">
        <title>Genetic variation in Jamaican populations of the coffee berry borer (Hypothenemus hampei).</title>
        <authorList>
            <person name="Errbii M."/>
            <person name="Myrie A."/>
        </authorList>
    </citation>
    <scope>NUCLEOTIDE SEQUENCE [LARGE SCALE GENOMIC DNA]</scope>
    <source>
        <strain evidence="11">JA-Hopewell-2020-01-JO</strain>
        <tissue evidence="11">Whole body</tissue>
    </source>
</reference>
<dbReference type="AlphaFoldDB" id="A0ABD1EDM3"/>
<evidence type="ECO:0000256" key="9">
    <source>
        <dbReference type="SAM" id="SignalP"/>
    </source>
</evidence>
<dbReference type="SUPFAM" id="SSF50494">
    <property type="entry name" value="Trypsin-like serine proteases"/>
    <property type="match status" value="1"/>
</dbReference>
<dbReference type="InterPro" id="IPR001314">
    <property type="entry name" value="Peptidase_S1A"/>
</dbReference>
<keyword evidence="8" id="KW-0378">Hydrolase</keyword>
<evidence type="ECO:0000256" key="5">
    <source>
        <dbReference type="ARBA" id="ARBA00024195"/>
    </source>
</evidence>
<dbReference type="InterPro" id="IPR033116">
    <property type="entry name" value="TRYPSIN_SER"/>
</dbReference>
<gene>
    <name evidence="11" type="ORF">ABEB36_010872</name>
</gene>
<sequence>MRLTTVFLIIIYNIDCLVLKPEPDKELLNRDHIRRKRFLGLGRKFKLNKRYQECVGPGDAKGHCKHLSFCSIDILTGTRGTLEYLCVIEKTFVGVCCPDDVALSGMVGSQLIMDLPAGGEDYDDNDDSVITGCGIPAESRSIGASNVKQVQQWPWLAALYYAKQLKNESAEPFCGGALITDTHIITAAHCLQKNSPQEIRVRLGEFDFSTQNETRFQDCEVAEILNHENFVISTYENDISIIRLTHAVSFNSYIWPLCLPPSGEDFVNQTAIVAGWGRQIYSGPNSPILLQVSVPVWPQESCQDSVLQRITEFNLCAAGYDGGKDSCQGDSGGPLMYQLKNGRWVMIGIVSWGIGCGNKGSPGIYTRVDKYIPWIIRHTIAKA</sequence>
<dbReference type="CDD" id="cd00190">
    <property type="entry name" value="Tryp_SPc"/>
    <property type="match status" value="1"/>
</dbReference>
<dbReference type="PROSITE" id="PS00135">
    <property type="entry name" value="TRYPSIN_SER"/>
    <property type="match status" value="1"/>
</dbReference>
<dbReference type="InterPro" id="IPR001254">
    <property type="entry name" value="Trypsin_dom"/>
</dbReference>
<proteinExistence type="inferred from homology"/>
<dbReference type="InterPro" id="IPR043504">
    <property type="entry name" value="Peptidase_S1_PA_chymotrypsin"/>
</dbReference>
<evidence type="ECO:0000256" key="4">
    <source>
        <dbReference type="ARBA" id="ARBA00023157"/>
    </source>
</evidence>
<dbReference type="InterPro" id="IPR022700">
    <property type="entry name" value="CLIP"/>
</dbReference>
<dbReference type="SMART" id="SM00020">
    <property type="entry name" value="Tryp_SPc"/>
    <property type="match status" value="1"/>
</dbReference>
<evidence type="ECO:0000256" key="2">
    <source>
        <dbReference type="ARBA" id="ARBA00022525"/>
    </source>
</evidence>
<protein>
    <recommendedName>
        <fullName evidence="6">Phenoloxidase-activating factor 2</fullName>
    </recommendedName>
    <alternativeName>
        <fullName evidence="7">Prophenoloxidase-activating factor II</fullName>
    </alternativeName>
</protein>
<dbReference type="PROSITE" id="PS00134">
    <property type="entry name" value="TRYPSIN_HIS"/>
    <property type="match status" value="1"/>
</dbReference>
<evidence type="ECO:0000256" key="1">
    <source>
        <dbReference type="ARBA" id="ARBA00004613"/>
    </source>
</evidence>
<dbReference type="PRINTS" id="PR00722">
    <property type="entry name" value="CHYMOTRYPSIN"/>
</dbReference>
<evidence type="ECO:0000313" key="11">
    <source>
        <dbReference type="EMBL" id="KAL1492643.1"/>
    </source>
</evidence>
<dbReference type="EMBL" id="JBDJPC010000008">
    <property type="protein sequence ID" value="KAL1492643.1"/>
    <property type="molecule type" value="Genomic_DNA"/>
</dbReference>
<keyword evidence="3 9" id="KW-0732">Signal</keyword>
<evidence type="ECO:0000256" key="8">
    <source>
        <dbReference type="RuleBase" id="RU363034"/>
    </source>
</evidence>
<keyword evidence="4" id="KW-1015">Disulfide bond</keyword>
<dbReference type="PROSITE" id="PS50240">
    <property type="entry name" value="TRYPSIN_DOM"/>
    <property type="match status" value="1"/>
</dbReference>
<dbReference type="PANTHER" id="PTHR24252:SF7">
    <property type="entry name" value="HYALIN"/>
    <property type="match status" value="1"/>
</dbReference>